<name>A0A5B1C9S1_9BACT</name>
<keyword evidence="2" id="KW-0808">Transferase</keyword>
<dbReference type="InterPro" id="IPR002745">
    <property type="entry name" value="Ptrans_KptA/Tpt1"/>
</dbReference>
<dbReference type="Proteomes" id="UP000322699">
    <property type="component" value="Unassembled WGS sequence"/>
</dbReference>
<dbReference type="Gene3D" id="1.10.10.970">
    <property type="entry name" value="RNA 2'-phosphotransferase, Tpt1/KptA family, N-terminal domain"/>
    <property type="match status" value="1"/>
</dbReference>
<feature type="region of interest" description="Disordered" evidence="1">
    <location>
        <begin position="83"/>
        <end position="122"/>
    </location>
</feature>
<evidence type="ECO:0000313" key="3">
    <source>
        <dbReference type="Proteomes" id="UP000322699"/>
    </source>
</evidence>
<dbReference type="InterPro" id="IPR042080">
    <property type="entry name" value="RNA_2'-PTrans_N"/>
</dbReference>
<keyword evidence="3" id="KW-1185">Reference proteome</keyword>
<dbReference type="GO" id="GO:0008033">
    <property type="term" value="P:tRNA processing"/>
    <property type="evidence" value="ECO:0007669"/>
    <property type="project" value="TreeGrafter"/>
</dbReference>
<accession>A0A5B1C9S1</accession>
<dbReference type="EMBL" id="VRLW01000001">
    <property type="protein sequence ID" value="KAA1257888.1"/>
    <property type="molecule type" value="Genomic_DNA"/>
</dbReference>
<dbReference type="SUPFAM" id="SSF56399">
    <property type="entry name" value="ADP-ribosylation"/>
    <property type="match status" value="1"/>
</dbReference>
<dbReference type="OrthoDB" id="4537997at2"/>
<dbReference type="RefSeq" id="WP_068261547.1">
    <property type="nucleotide sequence ID" value="NZ_LWSK01000026.1"/>
</dbReference>
<dbReference type="PANTHER" id="PTHR12684">
    <property type="entry name" value="PUTATIVE PHOSPHOTRANSFERASE"/>
    <property type="match status" value="1"/>
</dbReference>
<dbReference type="Pfam" id="PF01885">
    <property type="entry name" value="PTS_2-RNA"/>
    <property type="match status" value="1"/>
</dbReference>
<comment type="caution">
    <text evidence="2">The sequence shown here is derived from an EMBL/GenBank/DDBJ whole genome shotgun (WGS) entry which is preliminary data.</text>
</comment>
<dbReference type="AlphaFoldDB" id="A0A5B1C9S1"/>
<reference evidence="2 3" key="1">
    <citation type="submission" date="2019-08" db="EMBL/GenBank/DDBJ databases">
        <title>Deep-cultivation of Planctomycetes and their phenomic and genomic characterization uncovers novel biology.</title>
        <authorList>
            <person name="Wiegand S."/>
            <person name="Jogler M."/>
            <person name="Boedeker C."/>
            <person name="Pinto D."/>
            <person name="Vollmers J."/>
            <person name="Rivas-Marin E."/>
            <person name="Kohn T."/>
            <person name="Peeters S.H."/>
            <person name="Heuer A."/>
            <person name="Rast P."/>
            <person name="Oberbeckmann S."/>
            <person name="Bunk B."/>
            <person name="Jeske O."/>
            <person name="Meyerdierks A."/>
            <person name="Storesund J.E."/>
            <person name="Kallscheuer N."/>
            <person name="Luecker S."/>
            <person name="Lage O.M."/>
            <person name="Pohl T."/>
            <person name="Merkel B.J."/>
            <person name="Hornburger P."/>
            <person name="Mueller R.-W."/>
            <person name="Bruemmer F."/>
            <person name="Labrenz M."/>
            <person name="Spormann A.M."/>
            <person name="Op Den Camp H."/>
            <person name="Overmann J."/>
            <person name="Amann R."/>
            <person name="Jetten M.S.M."/>
            <person name="Mascher T."/>
            <person name="Medema M.H."/>
            <person name="Devos D.P."/>
            <person name="Kaster A.-K."/>
            <person name="Ovreas L."/>
            <person name="Rohde M."/>
            <person name="Galperin M.Y."/>
            <person name="Jogler C."/>
        </authorList>
    </citation>
    <scope>NUCLEOTIDE SEQUENCE [LARGE SCALE GENOMIC DNA]</scope>
    <source>
        <strain evidence="2 3">LF1</strain>
    </source>
</reference>
<evidence type="ECO:0000256" key="1">
    <source>
        <dbReference type="SAM" id="MobiDB-lite"/>
    </source>
</evidence>
<dbReference type="PANTHER" id="PTHR12684:SF2">
    <property type="entry name" value="TRNA 2'-PHOSPHOTRANSFERASE 1"/>
    <property type="match status" value="1"/>
</dbReference>
<organism evidence="2 3">
    <name type="scientific">Rubripirellula obstinata</name>
    <dbReference type="NCBI Taxonomy" id="406547"/>
    <lineage>
        <taxon>Bacteria</taxon>
        <taxon>Pseudomonadati</taxon>
        <taxon>Planctomycetota</taxon>
        <taxon>Planctomycetia</taxon>
        <taxon>Pirellulales</taxon>
        <taxon>Pirellulaceae</taxon>
        <taxon>Rubripirellula</taxon>
    </lineage>
</organism>
<protein>
    <submittedName>
        <fullName evidence="2">RNA 2'-phosphotransferase</fullName>
    </submittedName>
</protein>
<sequence length="122" mass="13793">MNKRLTRISKYMSFILCHEPKSIGLKLDTDGWANVDEFVEKANASGKSVTTEQVMTVVAENDKQRFELSEDKSKIRAVQISRKAIRQQTRQAAAKPATPKPKKPAAKTIFTRSKIVQRTETD</sequence>
<gene>
    <name evidence="2" type="ORF">LF1_03780</name>
</gene>
<proteinExistence type="predicted"/>
<evidence type="ECO:0000313" key="2">
    <source>
        <dbReference type="EMBL" id="KAA1257888.1"/>
    </source>
</evidence>
<dbReference type="GO" id="GO:0000215">
    <property type="term" value="F:tRNA 2'-phosphotransferase activity"/>
    <property type="evidence" value="ECO:0007669"/>
    <property type="project" value="TreeGrafter"/>
</dbReference>